<feature type="chain" id="PRO_5016390037" evidence="2">
    <location>
        <begin position="19"/>
        <end position="129"/>
    </location>
</feature>
<feature type="compositionally biased region" description="Low complexity" evidence="1">
    <location>
        <begin position="98"/>
        <end position="120"/>
    </location>
</feature>
<dbReference type="OrthoDB" id="8447577at2"/>
<keyword evidence="2" id="KW-0732">Signal</keyword>
<comment type="caution">
    <text evidence="3">The sequence shown here is derived from an EMBL/GenBank/DDBJ whole genome shotgun (WGS) entry which is preliminary data.</text>
</comment>
<protein>
    <submittedName>
        <fullName evidence="3">Antifreeze protein</fullName>
    </submittedName>
</protein>
<gene>
    <name evidence="3" type="ORF">DKP76_13295</name>
</gene>
<feature type="region of interest" description="Disordered" evidence="1">
    <location>
        <begin position="24"/>
        <end position="67"/>
    </location>
</feature>
<evidence type="ECO:0000313" key="3">
    <source>
        <dbReference type="EMBL" id="PWL17265.1"/>
    </source>
</evidence>
<feature type="region of interest" description="Disordered" evidence="1">
    <location>
        <begin position="98"/>
        <end position="129"/>
    </location>
</feature>
<organism evidence="3 4">
    <name type="scientific">Falsochrobactrum shanghaiense</name>
    <dbReference type="NCBI Taxonomy" id="2201899"/>
    <lineage>
        <taxon>Bacteria</taxon>
        <taxon>Pseudomonadati</taxon>
        <taxon>Pseudomonadota</taxon>
        <taxon>Alphaproteobacteria</taxon>
        <taxon>Hyphomicrobiales</taxon>
        <taxon>Brucellaceae</taxon>
        <taxon>Falsochrobactrum</taxon>
    </lineage>
</organism>
<keyword evidence="4" id="KW-1185">Reference proteome</keyword>
<proteinExistence type="predicted"/>
<dbReference type="PROSITE" id="PS51257">
    <property type="entry name" value="PROKAR_LIPOPROTEIN"/>
    <property type="match status" value="1"/>
</dbReference>
<feature type="signal peptide" evidence="2">
    <location>
        <begin position="1"/>
        <end position="18"/>
    </location>
</feature>
<reference evidence="3 4" key="1">
    <citation type="submission" date="2018-05" db="EMBL/GenBank/DDBJ databases">
        <title>Comparative genomic sequence analysis between strain HN4 and CCM 8460T (Falsochrobactrum ovis) will provide more evidence to prove that HN4 is a new species of Falsochrobactrum.</title>
        <authorList>
            <person name="Lyu W."/>
            <person name="Sun L."/>
            <person name="Yao L."/>
        </authorList>
    </citation>
    <scope>NUCLEOTIDE SEQUENCE [LARGE SCALE GENOMIC DNA]</scope>
    <source>
        <strain evidence="3 4">HN4</strain>
    </source>
</reference>
<accession>A0A316J923</accession>
<dbReference type="EMBL" id="QGDB01000005">
    <property type="protein sequence ID" value="PWL17265.1"/>
    <property type="molecule type" value="Genomic_DNA"/>
</dbReference>
<evidence type="ECO:0000256" key="1">
    <source>
        <dbReference type="SAM" id="MobiDB-lite"/>
    </source>
</evidence>
<sequence>MSRHFLFIISAIVLIALAACSKGEDEQAAAPSGQTQEQSAEPPAASIVEPAATDKANGANGADGPDLIQALRENSGVMTPEELAAAVERARNNAEAAAKAVGQNAQQIKAAGDAAATAAQSSLEARQTP</sequence>
<dbReference type="AlphaFoldDB" id="A0A316J923"/>
<evidence type="ECO:0000313" key="4">
    <source>
        <dbReference type="Proteomes" id="UP000245865"/>
    </source>
</evidence>
<name>A0A316J923_9HYPH</name>
<dbReference type="Proteomes" id="UP000245865">
    <property type="component" value="Unassembled WGS sequence"/>
</dbReference>
<evidence type="ECO:0000256" key="2">
    <source>
        <dbReference type="SAM" id="SignalP"/>
    </source>
</evidence>